<evidence type="ECO:0000313" key="1">
    <source>
        <dbReference type="EMBL" id="JAT89023.1"/>
    </source>
</evidence>
<gene>
    <name evidence="1" type="ORF">g.2812</name>
</gene>
<dbReference type="AlphaFoldDB" id="A0A1E1WPN7"/>
<accession>A0A1E1WPN7</accession>
<proteinExistence type="predicted"/>
<dbReference type="EMBL" id="GDQN01002031">
    <property type="protein sequence ID" value="JAT89023.1"/>
    <property type="molecule type" value="Transcribed_RNA"/>
</dbReference>
<organism evidence="1">
    <name type="scientific">Pectinophora gossypiella</name>
    <name type="common">Cotton pink bollworm</name>
    <name type="synonym">Depressaria gossypiella</name>
    <dbReference type="NCBI Taxonomy" id="13191"/>
    <lineage>
        <taxon>Eukaryota</taxon>
        <taxon>Metazoa</taxon>
        <taxon>Ecdysozoa</taxon>
        <taxon>Arthropoda</taxon>
        <taxon>Hexapoda</taxon>
        <taxon>Insecta</taxon>
        <taxon>Pterygota</taxon>
        <taxon>Neoptera</taxon>
        <taxon>Endopterygota</taxon>
        <taxon>Lepidoptera</taxon>
        <taxon>Glossata</taxon>
        <taxon>Ditrysia</taxon>
        <taxon>Gelechioidea</taxon>
        <taxon>Gelechiidae</taxon>
        <taxon>Apatetrinae</taxon>
        <taxon>Pectinophora</taxon>
    </lineage>
</organism>
<reference evidence="1" key="1">
    <citation type="submission" date="2015-09" db="EMBL/GenBank/DDBJ databases">
        <title>De novo assembly of Pectinophora gossypiella (Pink Bollworm) gut transcriptome.</title>
        <authorList>
            <person name="Tassone E.E."/>
        </authorList>
    </citation>
    <scope>NUCLEOTIDE SEQUENCE</scope>
</reference>
<name>A0A1E1WPN7_PECGO</name>
<sequence>MNIRDKHANPGQGHCVSHMKLIFTQVFQLNSSYTHATCIFTVFVSRTLKLYETRHIYNTQSLDFKVYTFFSIKNISRDIFNSARKLYAPQTRRVQPTTSLVRPASCSLRLLTEAALQCLG</sequence>
<protein>
    <submittedName>
        <fullName evidence="1">Uncharacterized protein</fullName>
    </submittedName>
</protein>